<dbReference type="SUPFAM" id="SSF109604">
    <property type="entry name" value="HD-domain/PDEase-like"/>
    <property type="match status" value="1"/>
</dbReference>
<reference evidence="10" key="2">
    <citation type="submission" date="2020-10" db="EMBL/GenBank/DDBJ databases">
        <title>Comparative genomics of the Acetobacterium genus.</title>
        <authorList>
            <person name="Marshall C."/>
            <person name="May H."/>
            <person name="Norman S."/>
        </authorList>
    </citation>
    <scope>NUCLEOTIDE SEQUENCE</scope>
    <source>
        <strain evidence="10">DER-2019</strain>
    </source>
</reference>
<dbReference type="RefSeq" id="WP_148566260.1">
    <property type="nucleotide sequence ID" value="NZ_RXYA01000003.1"/>
</dbReference>
<dbReference type="PANTHER" id="PTHR45228">
    <property type="entry name" value="CYCLIC DI-GMP PHOSPHODIESTERASE TM_0186-RELATED"/>
    <property type="match status" value="1"/>
</dbReference>
<dbReference type="NCBIfam" id="TIGR00229">
    <property type="entry name" value="sensory_box"/>
    <property type="match status" value="1"/>
</dbReference>
<keyword evidence="11" id="KW-1185">Reference proteome</keyword>
<dbReference type="InterPro" id="IPR003607">
    <property type="entry name" value="HD/PDEase_dom"/>
</dbReference>
<keyword evidence="3" id="KW-0597">Phosphoprotein</keyword>
<evidence type="ECO:0000259" key="5">
    <source>
        <dbReference type="PROSITE" id="PS50112"/>
    </source>
</evidence>
<organism evidence="10 11">
    <name type="scientific">Acetobacterium paludosum</name>
    <dbReference type="NCBI Taxonomy" id="52693"/>
    <lineage>
        <taxon>Bacteria</taxon>
        <taxon>Bacillati</taxon>
        <taxon>Bacillota</taxon>
        <taxon>Clostridia</taxon>
        <taxon>Eubacteriales</taxon>
        <taxon>Eubacteriaceae</taxon>
        <taxon>Acetobacterium</taxon>
    </lineage>
</organism>
<feature type="modified residue" description="4-aspartylphosphate" evidence="3">
    <location>
        <position position="58"/>
    </location>
</feature>
<dbReference type="SUPFAM" id="SSF55073">
    <property type="entry name" value="Nucleotide cyclase"/>
    <property type="match status" value="1"/>
</dbReference>
<dbReference type="Pfam" id="PF00072">
    <property type="entry name" value="Response_reg"/>
    <property type="match status" value="1"/>
</dbReference>
<evidence type="ECO:0000259" key="8">
    <source>
        <dbReference type="PROSITE" id="PS51831"/>
    </source>
</evidence>
<dbReference type="InterPro" id="IPR029787">
    <property type="entry name" value="Nucleotide_cyclase"/>
</dbReference>
<evidence type="ECO:0000256" key="3">
    <source>
        <dbReference type="PROSITE-ProRule" id="PRU00169"/>
    </source>
</evidence>
<feature type="domain" description="GGDEF" evidence="7">
    <location>
        <begin position="333"/>
        <end position="463"/>
    </location>
</feature>
<evidence type="ECO:0000259" key="4">
    <source>
        <dbReference type="PROSITE" id="PS50110"/>
    </source>
</evidence>
<dbReference type="PROSITE" id="PS51831">
    <property type="entry name" value="HD"/>
    <property type="match status" value="1"/>
</dbReference>
<dbReference type="CDD" id="cd00077">
    <property type="entry name" value="HDc"/>
    <property type="match status" value="1"/>
</dbReference>
<feature type="domain" description="HD" evidence="8">
    <location>
        <begin position="476"/>
        <end position="598"/>
    </location>
</feature>
<dbReference type="NCBIfam" id="TIGR00277">
    <property type="entry name" value="HDIG"/>
    <property type="match status" value="1"/>
</dbReference>
<dbReference type="AlphaFoldDB" id="A0A923HVN9"/>
<dbReference type="SUPFAM" id="SSF52172">
    <property type="entry name" value="CheY-like"/>
    <property type="match status" value="1"/>
</dbReference>
<feature type="domain" description="HD-GYP" evidence="9">
    <location>
        <begin position="454"/>
        <end position="644"/>
    </location>
</feature>
<reference evidence="10" key="1">
    <citation type="submission" date="2019-10" db="EMBL/GenBank/DDBJ databases">
        <authorList>
            <person name="Ross D.E."/>
            <person name="Gulliver D."/>
        </authorList>
    </citation>
    <scope>NUCLEOTIDE SEQUENCE</scope>
    <source>
        <strain evidence="10">DER-2019</strain>
    </source>
</reference>
<name>A0A923HVN9_9FIRM</name>
<dbReference type="Proteomes" id="UP000616595">
    <property type="component" value="Unassembled WGS sequence"/>
</dbReference>
<dbReference type="OrthoDB" id="1776118at2"/>
<dbReference type="GO" id="GO:0000160">
    <property type="term" value="P:phosphorelay signal transduction system"/>
    <property type="evidence" value="ECO:0007669"/>
    <property type="project" value="InterPro"/>
</dbReference>
<evidence type="ECO:0000259" key="6">
    <source>
        <dbReference type="PROSITE" id="PS50113"/>
    </source>
</evidence>
<dbReference type="InterPro" id="IPR006675">
    <property type="entry name" value="HDIG_dom"/>
</dbReference>
<protein>
    <recommendedName>
        <fullName evidence="1">Stage 0 sporulation protein A homolog</fullName>
    </recommendedName>
</protein>
<comment type="function">
    <text evidence="2">May play the central regulatory role in sporulation. It may be an element of the effector pathway responsible for the activation of sporulation genes in response to nutritional stress. Spo0A may act in concert with spo0H (a sigma factor) to control the expression of some genes that are critical to the sporulation process.</text>
</comment>
<evidence type="ECO:0000256" key="1">
    <source>
        <dbReference type="ARBA" id="ARBA00018672"/>
    </source>
</evidence>
<dbReference type="SMART" id="SM00448">
    <property type="entry name" value="REC"/>
    <property type="match status" value="1"/>
</dbReference>
<evidence type="ECO:0000256" key="2">
    <source>
        <dbReference type="ARBA" id="ARBA00024867"/>
    </source>
</evidence>
<dbReference type="InterPro" id="IPR006674">
    <property type="entry name" value="HD_domain"/>
</dbReference>
<gene>
    <name evidence="10" type="ORF">GH810_06945</name>
</gene>
<dbReference type="PROSITE" id="PS50887">
    <property type="entry name" value="GGDEF"/>
    <property type="match status" value="1"/>
</dbReference>
<dbReference type="CDD" id="cd00130">
    <property type="entry name" value="PAS"/>
    <property type="match status" value="1"/>
</dbReference>
<proteinExistence type="predicted"/>
<dbReference type="Pfam" id="PF00990">
    <property type="entry name" value="GGDEF"/>
    <property type="match status" value="1"/>
</dbReference>
<dbReference type="PROSITE" id="PS50112">
    <property type="entry name" value="PAS"/>
    <property type="match status" value="1"/>
</dbReference>
<feature type="domain" description="PAC" evidence="6">
    <location>
        <begin position="252"/>
        <end position="304"/>
    </location>
</feature>
<dbReference type="InterPro" id="IPR035965">
    <property type="entry name" value="PAS-like_dom_sf"/>
</dbReference>
<dbReference type="InterPro" id="IPR000014">
    <property type="entry name" value="PAS"/>
</dbReference>
<dbReference type="InterPro" id="IPR013655">
    <property type="entry name" value="PAS_fold_3"/>
</dbReference>
<dbReference type="Pfam" id="PF13487">
    <property type="entry name" value="HD_5"/>
    <property type="match status" value="1"/>
</dbReference>
<dbReference type="CDD" id="cd01949">
    <property type="entry name" value="GGDEF"/>
    <property type="match status" value="1"/>
</dbReference>
<sequence>MKNRQLKLLVIDDNQDNIVMLKAMINNAFPDAKVLMALDGQKGLEIAAIEDPDIVFLDIIMPEMDGFEVCRKLKSKTDLSDIPVVFVTTSRGDKENRILALECGAEGFLYKPIDEYELISQMRAMTKIKNANVQKRNEKISLSALVREKTRELEVAHEKTIRLLSDLEKENEARKKSEKALMEAQNLAHLCNYEHNIADDKMTYSDEALNIFGVSSEILIDHKEKLVKYVHPDDLSYVLENMQKVLNKGLPADFIFRAIRPDLEERIVNVRVIPKLDDHENHIGNFGTIQDITRIKKTEEKIRYLSYHDYLTGLFNRRFYEEVLSKLDKEENLPLTLVMADVNGLKIINDSFGHAIGDELLKKASEVIKNGCRKSDVVARLGGDEFVIILPKTAQNTAADIIKDIEALAVKEKVKGLKLSIAFGNHTKERKEENIQKILKNAEDNMYQHKLYESTSKRSKTIEIIMNTLYEKSDREMMHSTRVSRICEKIGIEMKFDQDEINRIKTAGLIHDIGKMGIDENILNKRGKLNMDEWKEIKKHPEIGYRILSSVNEFSEMADYILEHHERWDGKGYPKGLKGEEISLQGRIVAVADSFDAMTSDRTYRKGLRKDEAIAEIKRCAGNQFDPNIARLFVEVVYSDKMVQ</sequence>
<dbReference type="InterPro" id="IPR043128">
    <property type="entry name" value="Rev_trsase/Diguanyl_cyclase"/>
</dbReference>
<dbReference type="EMBL" id="WJBD01000006">
    <property type="protein sequence ID" value="MBC3888042.1"/>
    <property type="molecule type" value="Genomic_DNA"/>
</dbReference>
<dbReference type="InterPro" id="IPR000700">
    <property type="entry name" value="PAS-assoc_C"/>
</dbReference>
<evidence type="ECO:0000313" key="11">
    <source>
        <dbReference type="Proteomes" id="UP000616595"/>
    </source>
</evidence>
<evidence type="ECO:0000259" key="9">
    <source>
        <dbReference type="PROSITE" id="PS51832"/>
    </source>
</evidence>
<dbReference type="InterPro" id="IPR001789">
    <property type="entry name" value="Sig_transdc_resp-reg_receiver"/>
</dbReference>
<dbReference type="PROSITE" id="PS50113">
    <property type="entry name" value="PAC"/>
    <property type="match status" value="1"/>
</dbReference>
<dbReference type="NCBIfam" id="TIGR00254">
    <property type="entry name" value="GGDEF"/>
    <property type="match status" value="1"/>
</dbReference>
<dbReference type="PANTHER" id="PTHR45228:SF1">
    <property type="entry name" value="CYCLIC DI-GMP PHOSPHODIESTERASE TM_0186"/>
    <property type="match status" value="1"/>
</dbReference>
<dbReference type="Gene3D" id="3.30.70.270">
    <property type="match status" value="1"/>
</dbReference>
<dbReference type="SMART" id="SM00267">
    <property type="entry name" value="GGDEF"/>
    <property type="match status" value="1"/>
</dbReference>
<dbReference type="Gene3D" id="3.40.50.2300">
    <property type="match status" value="1"/>
</dbReference>
<evidence type="ECO:0000259" key="7">
    <source>
        <dbReference type="PROSITE" id="PS50887"/>
    </source>
</evidence>
<feature type="domain" description="PAS" evidence="5">
    <location>
        <begin position="204"/>
        <end position="249"/>
    </location>
</feature>
<dbReference type="PROSITE" id="PS50110">
    <property type="entry name" value="RESPONSE_REGULATORY"/>
    <property type="match status" value="1"/>
</dbReference>
<dbReference type="SUPFAM" id="SSF55785">
    <property type="entry name" value="PYP-like sensor domain (PAS domain)"/>
    <property type="match status" value="1"/>
</dbReference>
<evidence type="ECO:0000313" key="10">
    <source>
        <dbReference type="EMBL" id="MBC3888042.1"/>
    </source>
</evidence>
<dbReference type="InterPro" id="IPR011006">
    <property type="entry name" value="CheY-like_superfamily"/>
</dbReference>
<feature type="domain" description="Response regulatory" evidence="4">
    <location>
        <begin position="7"/>
        <end position="126"/>
    </location>
</feature>
<accession>A0A923HVN9</accession>
<dbReference type="Gene3D" id="3.30.450.20">
    <property type="entry name" value="PAS domain"/>
    <property type="match status" value="1"/>
</dbReference>
<dbReference type="PROSITE" id="PS51832">
    <property type="entry name" value="HD_GYP"/>
    <property type="match status" value="1"/>
</dbReference>
<dbReference type="SMART" id="SM00471">
    <property type="entry name" value="HDc"/>
    <property type="match status" value="1"/>
</dbReference>
<comment type="caution">
    <text evidence="10">The sequence shown here is derived from an EMBL/GenBank/DDBJ whole genome shotgun (WGS) entry which is preliminary data.</text>
</comment>
<dbReference type="InterPro" id="IPR052020">
    <property type="entry name" value="Cyclic_di-GMP/3'3'-cGAMP_PDE"/>
</dbReference>
<dbReference type="Pfam" id="PF08447">
    <property type="entry name" value="PAS_3"/>
    <property type="match status" value="1"/>
</dbReference>
<dbReference type="InterPro" id="IPR037522">
    <property type="entry name" value="HD_GYP_dom"/>
</dbReference>
<dbReference type="InterPro" id="IPR000160">
    <property type="entry name" value="GGDEF_dom"/>
</dbReference>
<dbReference type="Gene3D" id="1.10.3210.10">
    <property type="entry name" value="Hypothetical protein af1432"/>
    <property type="match status" value="1"/>
</dbReference>